<gene>
    <name evidence="2" type="ORF">PCL_08206</name>
</gene>
<proteinExistence type="predicted"/>
<dbReference type="AlphaFoldDB" id="A0A2U3EK84"/>
<sequence>MPRRVARVASTSHQSVNRNTTEPRQRTTGRGCARARCPPCELPATAEVGVGSRWWDAERSAAQRSAAQQQHPTTLLADA</sequence>
<accession>A0A2U3EK84</accession>
<evidence type="ECO:0000256" key="1">
    <source>
        <dbReference type="SAM" id="MobiDB-lite"/>
    </source>
</evidence>
<name>A0A2U3EK84_PURLI</name>
<feature type="region of interest" description="Disordered" evidence="1">
    <location>
        <begin position="1"/>
        <end position="34"/>
    </location>
</feature>
<comment type="caution">
    <text evidence="2">The sequence shown here is derived from an EMBL/GenBank/DDBJ whole genome shotgun (WGS) entry which is preliminary data.</text>
</comment>
<feature type="region of interest" description="Disordered" evidence="1">
    <location>
        <begin position="59"/>
        <end position="79"/>
    </location>
</feature>
<dbReference type="EMBL" id="LCWV01000003">
    <property type="protein sequence ID" value="PWI74892.1"/>
    <property type="molecule type" value="Genomic_DNA"/>
</dbReference>
<protein>
    <submittedName>
        <fullName evidence="2">Uncharacterized protein</fullName>
    </submittedName>
</protein>
<evidence type="ECO:0000313" key="3">
    <source>
        <dbReference type="Proteomes" id="UP000245956"/>
    </source>
</evidence>
<organism evidence="2 3">
    <name type="scientific">Purpureocillium lilacinum</name>
    <name type="common">Paecilomyces lilacinus</name>
    <dbReference type="NCBI Taxonomy" id="33203"/>
    <lineage>
        <taxon>Eukaryota</taxon>
        <taxon>Fungi</taxon>
        <taxon>Dikarya</taxon>
        <taxon>Ascomycota</taxon>
        <taxon>Pezizomycotina</taxon>
        <taxon>Sordariomycetes</taxon>
        <taxon>Hypocreomycetidae</taxon>
        <taxon>Hypocreales</taxon>
        <taxon>Ophiocordycipitaceae</taxon>
        <taxon>Purpureocillium</taxon>
    </lineage>
</organism>
<evidence type="ECO:0000313" key="2">
    <source>
        <dbReference type="EMBL" id="PWI74892.1"/>
    </source>
</evidence>
<feature type="compositionally biased region" description="Polar residues" evidence="1">
    <location>
        <begin position="9"/>
        <end position="28"/>
    </location>
</feature>
<dbReference type="Proteomes" id="UP000245956">
    <property type="component" value="Unassembled WGS sequence"/>
</dbReference>
<reference evidence="2 3" key="1">
    <citation type="journal article" date="2016" name="Front. Microbiol.">
        <title>Genome and transcriptome sequences reveal the specific parasitism of the nematophagous Purpureocillium lilacinum 36-1.</title>
        <authorList>
            <person name="Xie J."/>
            <person name="Li S."/>
            <person name="Mo C."/>
            <person name="Xiao X."/>
            <person name="Peng D."/>
            <person name="Wang G."/>
            <person name="Xiao Y."/>
        </authorList>
    </citation>
    <scope>NUCLEOTIDE SEQUENCE [LARGE SCALE GENOMIC DNA]</scope>
    <source>
        <strain evidence="2 3">36-1</strain>
    </source>
</reference>